<keyword evidence="3" id="KW-1185">Reference proteome</keyword>
<dbReference type="AlphaFoldDB" id="A0AAQ3QPS8"/>
<protein>
    <submittedName>
        <fullName evidence="2">TIM barrel protein</fullName>
    </submittedName>
</protein>
<dbReference type="InterPro" id="IPR036237">
    <property type="entry name" value="Xyl_isomerase-like_sf"/>
</dbReference>
<dbReference type="Proteomes" id="UP001304300">
    <property type="component" value="Chromosome"/>
</dbReference>
<dbReference type="RefSeq" id="WP_317831297.1">
    <property type="nucleotide sequence ID" value="NZ_CP136920.1"/>
</dbReference>
<feature type="domain" description="Xylose isomerase-like TIM barrel" evidence="1">
    <location>
        <begin position="20"/>
        <end position="248"/>
    </location>
</feature>
<evidence type="ECO:0000259" key="1">
    <source>
        <dbReference type="Pfam" id="PF01261"/>
    </source>
</evidence>
<dbReference type="Gene3D" id="3.20.20.150">
    <property type="entry name" value="Divalent-metal-dependent TIM barrel enzymes"/>
    <property type="match status" value="1"/>
</dbReference>
<dbReference type="PANTHER" id="PTHR12110">
    <property type="entry name" value="HYDROXYPYRUVATE ISOMERASE"/>
    <property type="match status" value="1"/>
</dbReference>
<evidence type="ECO:0000313" key="3">
    <source>
        <dbReference type="Proteomes" id="UP001304300"/>
    </source>
</evidence>
<accession>A0AAQ3QPS8</accession>
<organism evidence="2 3">
    <name type="scientific">Rubellicoccus peritrichatus</name>
    <dbReference type="NCBI Taxonomy" id="3080537"/>
    <lineage>
        <taxon>Bacteria</taxon>
        <taxon>Pseudomonadati</taxon>
        <taxon>Verrucomicrobiota</taxon>
        <taxon>Opitutia</taxon>
        <taxon>Puniceicoccales</taxon>
        <taxon>Cerasicoccaceae</taxon>
        <taxon>Rubellicoccus</taxon>
    </lineage>
</organism>
<dbReference type="Pfam" id="PF01261">
    <property type="entry name" value="AP_endonuc_2"/>
    <property type="match status" value="1"/>
</dbReference>
<name>A0AAQ3QPS8_9BACT</name>
<reference evidence="2 3" key="1">
    <citation type="submission" date="2023-10" db="EMBL/GenBank/DDBJ databases">
        <title>Rubellicoccus peritrichatus gen. nov., sp. nov., isolated from an algae of coral reef tank.</title>
        <authorList>
            <person name="Luo J."/>
        </authorList>
    </citation>
    <scope>NUCLEOTIDE SEQUENCE [LARGE SCALE GENOMIC DNA]</scope>
    <source>
        <strain evidence="2 3">CR14</strain>
    </source>
</reference>
<dbReference type="KEGG" id="puo:RZN69_12380"/>
<sequence length="255" mass="28278">MKSGLVSITFRQLSPSQIVDLCLKADVSAIEWGGDIHVPHGEVDIAREVGQMTRDAGLEIASYGSYYKSVDSENGDLPFSKVLETAVALGAPRIRVWAGGKGSADASPEYRSSIVENLRTIAAAAAEHGVVVDLEYHANTLTDDNASAVSLMREVNHPNLRSLWQPSFAFSYEEQVQALVDIAPWLDYLHVYTWIEENGNCVRHPLAKGELQWKVFFEEAAKHVPPYALIEFVADDRPEQFLEDAKALNHWLNSL</sequence>
<evidence type="ECO:0000313" key="2">
    <source>
        <dbReference type="EMBL" id="WOO39413.1"/>
    </source>
</evidence>
<dbReference type="PANTHER" id="PTHR12110:SF41">
    <property type="entry name" value="INOSOSE DEHYDRATASE"/>
    <property type="match status" value="1"/>
</dbReference>
<dbReference type="InterPro" id="IPR013022">
    <property type="entry name" value="Xyl_isomerase-like_TIM-brl"/>
</dbReference>
<dbReference type="InterPro" id="IPR050312">
    <property type="entry name" value="IolE/XylAMocC-like"/>
</dbReference>
<gene>
    <name evidence="2" type="ORF">RZN69_12380</name>
</gene>
<proteinExistence type="predicted"/>
<dbReference type="EMBL" id="CP136920">
    <property type="protein sequence ID" value="WOO39413.1"/>
    <property type="molecule type" value="Genomic_DNA"/>
</dbReference>
<dbReference type="SUPFAM" id="SSF51658">
    <property type="entry name" value="Xylose isomerase-like"/>
    <property type="match status" value="1"/>
</dbReference>